<comment type="subcellular location">
    <subcellularLocation>
        <location evidence="1">Mitochondrion</location>
    </subcellularLocation>
</comment>
<comment type="caution">
    <text evidence="10">The sequence shown here is derived from an EMBL/GenBank/DDBJ whole genome shotgun (WGS) entry which is preliminary data.</text>
</comment>
<dbReference type="InterPro" id="IPR033720">
    <property type="entry name" value="EFTU_2"/>
</dbReference>
<evidence type="ECO:0000256" key="7">
    <source>
        <dbReference type="ARBA" id="ARBA00023128"/>
    </source>
</evidence>
<dbReference type="InterPro" id="IPR000795">
    <property type="entry name" value="T_Tr_GTP-bd_dom"/>
</dbReference>
<evidence type="ECO:0000256" key="3">
    <source>
        <dbReference type="ARBA" id="ARBA00017898"/>
    </source>
</evidence>
<dbReference type="Gene3D" id="2.40.30.10">
    <property type="entry name" value="Translation factors"/>
    <property type="match status" value="2"/>
</dbReference>
<dbReference type="InterPro" id="IPR004161">
    <property type="entry name" value="EFTu-like_2"/>
</dbReference>
<comment type="similarity">
    <text evidence="2">Belongs to the TRAFAC class translation factor GTPase superfamily. Classic translation factor GTPase family. EF-Tu/EF-1A subfamily.</text>
</comment>
<dbReference type="InterPro" id="IPR050055">
    <property type="entry name" value="EF-Tu_GTPase"/>
</dbReference>
<evidence type="ECO:0000256" key="4">
    <source>
        <dbReference type="ARBA" id="ARBA00022741"/>
    </source>
</evidence>
<keyword evidence="5" id="KW-0251">Elongation factor</keyword>
<evidence type="ECO:0000256" key="1">
    <source>
        <dbReference type="ARBA" id="ARBA00004173"/>
    </source>
</evidence>
<dbReference type="EMBL" id="CAJVPZ010000102">
    <property type="protein sequence ID" value="CAG8453000.1"/>
    <property type="molecule type" value="Genomic_DNA"/>
</dbReference>
<proteinExistence type="inferred from homology"/>
<feature type="domain" description="Tr-type G" evidence="9">
    <location>
        <begin position="14"/>
        <end position="237"/>
    </location>
</feature>
<evidence type="ECO:0000256" key="6">
    <source>
        <dbReference type="ARBA" id="ARBA00022917"/>
    </source>
</evidence>
<dbReference type="GO" id="GO:0070125">
    <property type="term" value="P:mitochondrial translational elongation"/>
    <property type="evidence" value="ECO:0007669"/>
    <property type="project" value="TreeGrafter"/>
</dbReference>
<dbReference type="CDD" id="cd03707">
    <property type="entry name" value="EFTU_III"/>
    <property type="match status" value="1"/>
</dbReference>
<sequence>MAEKKVKEKYDSSFPHVNIGTIGHVDHGKTTLAAAITKALSKIHLAKFKDYGDIDKAPEEKKRGITISTTHIEFKTISGLVNYYRKMVLGEEVDEHSFDLHEGRHYAMIDCPGHADYLKNMITGAAQMDGAIVVVSSADGSMTQTKEHLLLAQTIGIERIVVFINDKTSDGLDEDTKSLLEDDIRTDLQKYGYDKEGEERTPIIIASALKALKGDTNEENKILQLLETVDNHITIPKRDENKPFLMYIEDVFSITGQGTVVTGKVSQGKLKKGDEVEIVGFGPKKKSVVKGIEMFKKEVEEAKPGYDIGVCLRDIKHEEVRKGKVLAAPGTVTPHKKFKAQAYILSKEERGRHSHFESGYRPQFFIFTADVTGTVELPAEKKVAPGSKIEFNVDLIEPVAIKKNDNFIMREGGITIGEGVITEILE</sequence>
<dbReference type="Gene3D" id="3.40.50.300">
    <property type="entry name" value="P-loop containing nucleotide triphosphate hydrolases"/>
    <property type="match status" value="1"/>
</dbReference>
<keyword evidence="4" id="KW-0547">Nucleotide-binding</keyword>
<dbReference type="PRINTS" id="PR00315">
    <property type="entry name" value="ELONGATNFCT"/>
</dbReference>
<dbReference type="Pfam" id="PF03143">
    <property type="entry name" value="GTP_EFTU_D3"/>
    <property type="match status" value="1"/>
</dbReference>
<dbReference type="InterPro" id="IPR031157">
    <property type="entry name" value="G_TR_CS"/>
</dbReference>
<reference evidence="10" key="1">
    <citation type="submission" date="2021-06" db="EMBL/GenBank/DDBJ databases">
        <authorList>
            <person name="Kallberg Y."/>
            <person name="Tangrot J."/>
            <person name="Rosling A."/>
        </authorList>
    </citation>
    <scope>NUCLEOTIDE SEQUENCE</scope>
    <source>
        <strain evidence="10">IN212</strain>
    </source>
</reference>
<dbReference type="GO" id="GO:0003924">
    <property type="term" value="F:GTPase activity"/>
    <property type="evidence" value="ECO:0007669"/>
    <property type="project" value="InterPro"/>
</dbReference>
<dbReference type="Pfam" id="PF03144">
    <property type="entry name" value="GTP_EFTU_D2"/>
    <property type="match status" value="1"/>
</dbReference>
<dbReference type="PROSITE" id="PS51722">
    <property type="entry name" value="G_TR_2"/>
    <property type="match status" value="1"/>
</dbReference>
<evidence type="ECO:0000259" key="9">
    <source>
        <dbReference type="PROSITE" id="PS51722"/>
    </source>
</evidence>
<dbReference type="GO" id="GO:0003746">
    <property type="term" value="F:translation elongation factor activity"/>
    <property type="evidence" value="ECO:0007669"/>
    <property type="project" value="UniProtKB-KW"/>
</dbReference>
<gene>
    <name evidence="10" type="ORF">RFULGI_LOCUS324</name>
</gene>
<name>A0A9N8VE50_9GLOM</name>
<dbReference type="CDD" id="cd03697">
    <property type="entry name" value="EFTU_II"/>
    <property type="match status" value="1"/>
</dbReference>
<dbReference type="InterPro" id="IPR009001">
    <property type="entry name" value="Transl_elong_EF1A/Init_IF2_C"/>
</dbReference>
<dbReference type="InterPro" id="IPR009000">
    <property type="entry name" value="Transl_B-barrel_sf"/>
</dbReference>
<dbReference type="AlphaFoldDB" id="A0A9N8VE50"/>
<keyword evidence="11" id="KW-1185">Reference proteome</keyword>
<keyword evidence="7" id="KW-0496">Mitochondrion</keyword>
<protein>
    <recommendedName>
        <fullName evidence="3">Elongation factor Tu, mitochondrial</fullName>
    </recommendedName>
</protein>
<dbReference type="PROSITE" id="PS00301">
    <property type="entry name" value="G_TR_1"/>
    <property type="match status" value="1"/>
</dbReference>
<dbReference type="PANTHER" id="PTHR43721:SF36">
    <property type="entry name" value="ELONGATION FACTOR TU, MITOCHONDRIAL"/>
    <property type="match status" value="1"/>
</dbReference>
<dbReference type="FunFam" id="2.40.30.10:FF:000001">
    <property type="entry name" value="Elongation factor Tu"/>
    <property type="match status" value="1"/>
</dbReference>
<dbReference type="PANTHER" id="PTHR43721">
    <property type="entry name" value="ELONGATION FACTOR TU-RELATED"/>
    <property type="match status" value="1"/>
</dbReference>
<evidence type="ECO:0000313" key="11">
    <source>
        <dbReference type="Proteomes" id="UP000789396"/>
    </source>
</evidence>
<evidence type="ECO:0000256" key="2">
    <source>
        <dbReference type="ARBA" id="ARBA00007249"/>
    </source>
</evidence>
<dbReference type="SUPFAM" id="SSF50447">
    <property type="entry name" value="Translation proteins"/>
    <property type="match status" value="1"/>
</dbReference>
<dbReference type="SUPFAM" id="SSF50465">
    <property type="entry name" value="EF-Tu/eEF-1alpha/eIF2-gamma C-terminal domain"/>
    <property type="match status" value="1"/>
</dbReference>
<dbReference type="Pfam" id="PF00009">
    <property type="entry name" value="GTP_EFTU"/>
    <property type="match status" value="1"/>
</dbReference>
<keyword evidence="8" id="KW-0342">GTP-binding</keyword>
<keyword evidence="6" id="KW-0648">Protein biosynthesis</keyword>
<evidence type="ECO:0000256" key="8">
    <source>
        <dbReference type="ARBA" id="ARBA00023134"/>
    </source>
</evidence>
<accession>A0A9N8VE50</accession>
<dbReference type="GO" id="GO:0005739">
    <property type="term" value="C:mitochondrion"/>
    <property type="evidence" value="ECO:0007669"/>
    <property type="project" value="UniProtKB-SubCell"/>
</dbReference>
<evidence type="ECO:0000313" key="10">
    <source>
        <dbReference type="EMBL" id="CAG8453000.1"/>
    </source>
</evidence>
<organism evidence="10 11">
    <name type="scientific">Racocetra fulgida</name>
    <dbReference type="NCBI Taxonomy" id="60492"/>
    <lineage>
        <taxon>Eukaryota</taxon>
        <taxon>Fungi</taxon>
        <taxon>Fungi incertae sedis</taxon>
        <taxon>Mucoromycota</taxon>
        <taxon>Glomeromycotina</taxon>
        <taxon>Glomeromycetes</taxon>
        <taxon>Diversisporales</taxon>
        <taxon>Gigasporaceae</taxon>
        <taxon>Racocetra</taxon>
    </lineage>
</organism>
<dbReference type="InterPro" id="IPR004160">
    <property type="entry name" value="Transl_elong_EFTu/EF1A_C"/>
</dbReference>
<dbReference type="Proteomes" id="UP000789396">
    <property type="component" value="Unassembled WGS sequence"/>
</dbReference>
<evidence type="ECO:0000256" key="5">
    <source>
        <dbReference type="ARBA" id="ARBA00022768"/>
    </source>
</evidence>
<dbReference type="GO" id="GO:0005525">
    <property type="term" value="F:GTP binding"/>
    <property type="evidence" value="ECO:0007669"/>
    <property type="project" value="UniProtKB-KW"/>
</dbReference>
<dbReference type="InterPro" id="IPR027417">
    <property type="entry name" value="P-loop_NTPase"/>
</dbReference>
<dbReference type="SUPFAM" id="SSF52540">
    <property type="entry name" value="P-loop containing nucleoside triphosphate hydrolases"/>
    <property type="match status" value="1"/>
</dbReference>
<dbReference type="OrthoDB" id="2067at2759"/>